<dbReference type="EMBL" id="BMKR01000017">
    <property type="protein sequence ID" value="GGF90764.1"/>
    <property type="molecule type" value="Genomic_DNA"/>
</dbReference>
<proteinExistence type="predicted"/>
<dbReference type="PANTHER" id="PTHR43792">
    <property type="entry name" value="GNAT FAMILY, PUTATIVE (AFU_ORTHOLOGUE AFUA_3G00765)-RELATED-RELATED"/>
    <property type="match status" value="1"/>
</dbReference>
<keyword evidence="3" id="KW-1185">Reference proteome</keyword>
<feature type="domain" description="N-acetyltransferase" evidence="1">
    <location>
        <begin position="12"/>
        <end position="146"/>
    </location>
</feature>
<dbReference type="Pfam" id="PF13302">
    <property type="entry name" value="Acetyltransf_3"/>
    <property type="match status" value="1"/>
</dbReference>
<reference evidence="2" key="2">
    <citation type="submission" date="2020-09" db="EMBL/GenBank/DDBJ databases">
        <authorList>
            <person name="Sun Q."/>
            <person name="Zhou Y."/>
        </authorList>
    </citation>
    <scope>NUCLEOTIDE SEQUENCE</scope>
    <source>
        <strain evidence="2">CGMCC 1.16134</strain>
    </source>
</reference>
<dbReference type="Gene3D" id="3.40.630.30">
    <property type="match status" value="1"/>
</dbReference>
<evidence type="ECO:0000259" key="1">
    <source>
        <dbReference type="Pfam" id="PF13302"/>
    </source>
</evidence>
<protein>
    <submittedName>
        <fullName evidence="2">N-acetyltransferase</fullName>
    </submittedName>
</protein>
<dbReference type="PANTHER" id="PTHR43792:SF1">
    <property type="entry name" value="N-ACETYLTRANSFERASE DOMAIN-CONTAINING PROTEIN"/>
    <property type="match status" value="1"/>
</dbReference>
<dbReference type="Proteomes" id="UP000637643">
    <property type="component" value="Unassembled WGS sequence"/>
</dbReference>
<dbReference type="InterPro" id="IPR051531">
    <property type="entry name" value="N-acetyltransferase"/>
</dbReference>
<gene>
    <name evidence="2" type="ORF">GCM10010912_39840</name>
</gene>
<comment type="caution">
    <text evidence="2">The sequence shown here is derived from an EMBL/GenBank/DDBJ whole genome shotgun (WGS) entry which is preliminary data.</text>
</comment>
<dbReference type="GO" id="GO:0016747">
    <property type="term" value="F:acyltransferase activity, transferring groups other than amino-acyl groups"/>
    <property type="evidence" value="ECO:0007669"/>
    <property type="project" value="InterPro"/>
</dbReference>
<dbReference type="InterPro" id="IPR000182">
    <property type="entry name" value="GNAT_dom"/>
</dbReference>
<evidence type="ECO:0000313" key="3">
    <source>
        <dbReference type="Proteomes" id="UP000637643"/>
    </source>
</evidence>
<dbReference type="InterPro" id="IPR016181">
    <property type="entry name" value="Acyl_CoA_acyltransferase"/>
</dbReference>
<sequence>MVGEIDLAYVKLVPHDLSYAERIFELISVPQVKDALGIKDESVEDTIRFIHWIIEEEHTGNQVSRIILNEHKELVGITTLMFIKPVEKQCHIGTWIGQKYWGRGYNQASKLEILKIAFLELGMKFVFAGARKINIRSQKAQEKLSFIRLNVETLFPKELEFLEKREKQSCVLHAFYKEDFINYLNIT</sequence>
<accession>A0A917CJH7</accession>
<dbReference type="SUPFAM" id="SSF55729">
    <property type="entry name" value="Acyl-CoA N-acyltransferases (Nat)"/>
    <property type="match status" value="1"/>
</dbReference>
<organism evidence="2 3">
    <name type="scientific">Paenibacillus albidus</name>
    <dbReference type="NCBI Taxonomy" id="2041023"/>
    <lineage>
        <taxon>Bacteria</taxon>
        <taxon>Bacillati</taxon>
        <taxon>Bacillota</taxon>
        <taxon>Bacilli</taxon>
        <taxon>Bacillales</taxon>
        <taxon>Paenibacillaceae</taxon>
        <taxon>Paenibacillus</taxon>
    </lineage>
</organism>
<name>A0A917CJH7_9BACL</name>
<dbReference type="AlphaFoldDB" id="A0A917CJH7"/>
<reference evidence="2" key="1">
    <citation type="journal article" date="2014" name="Int. J. Syst. Evol. Microbiol.">
        <title>Complete genome sequence of Corynebacterium casei LMG S-19264T (=DSM 44701T), isolated from a smear-ripened cheese.</title>
        <authorList>
            <consortium name="US DOE Joint Genome Institute (JGI-PGF)"/>
            <person name="Walter F."/>
            <person name="Albersmeier A."/>
            <person name="Kalinowski J."/>
            <person name="Ruckert C."/>
        </authorList>
    </citation>
    <scope>NUCLEOTIDE SEQUENCE</scope>
    <source>
        <strain evidence="2">CGMCC 1.16134</strain>
    </source>
</reference>
<evidence type="ECO:0000313" key="2">
    <source>
        <dbReference type="EMBL" id="GGF90764.1"/>
    </source>
</evidence>